<organism evidence="1 2">
    <name type="scientific">Collibacillus ludicampi</name>
    <dbReference type="NCBI Taxonomy" id="2771369"/>
    <lineage>
        <taxon>Bacteria</taxon>
        <taxon>Bacillati</taxon>
        <taxon>Bacillota</taxon>
        <taxon>Bacilli</taxon>
        <taxon>Bacillales</taxon>
        <taxon>Alicyclobacillaceae</taxon>
        <taxon>Collibacillus</taxon>
    </lineage>
</organism>
<comment type="caution">
    <text evidence="1">The sequence shown here is derived from an EMBL/GenBank/DDBJ whole genome shotgun (WGS) entry which is preliminary data.</text>
</comment>
<name>A0AAV4LJ60_9BACL</name>
<proteinExistence type="predicted"/>
<dbReference type="Proteomes" id="UP001057291">
    <property type="component" value="Unassembled WGS sequence"/>
</dbReference>
<dbReference type="EMBL" id="BOQE01000001">
    <property type="protein sequence ID" value="GIM47781.1"/>
    <property type="molecule type" value="Genomic_DNA"/>
</dbReference>
<evidence type="ECO:0000313" key="1">
    <source>
        <dbReference type="EMBL" id="GIM47781.1"/>
    </source>
</evidence>
<protein>
    <recommendedName>
        <fullName evidence="3">GapA-binding peptide SR1P</fullName>
    </recommendedName>
</protein>
<reference evidence="1" key="1">
    <citation type="journal article" date="2023" name="Int. J. Syst. Evol. Microbiol.">
        <title>Collibacillus ludicampi gen. nov., sp. nov., a new soil bacterium of the family Alicyclobacillaceae.</title>
        <authorList>
            <person name="Jojima T."/>
            <person name="Ioku Y."/>
            <person name="Fukuta Y."/>
            <person name="Shirasaka N."/>
            <person name="Matsumura Y."/>
            <person name="Mori M."/>
        </authorList>
    </citation>
    <scope>NUCLEOTIDE SEQUENCE</scope>
    <source>
        <strain evidence="1">TP075</strain>
    </source>
</reference>
<keyword evidence="2" id="KW-1185">Reference proteome</keyword>
<gene>
    <name evidence="1" type="ORF">DNHGIG_33300</name>
</gene>
<dbReference type="AlphaFoldDB" id="A0AAV4LJ60"/>
<accession>A0AAV4LJ60</accession>
<sequence>MEFLCLGCDKFFVGDEMRMIINLCEECERREKDLEEGPS</sequence>
<evidence type="ECO:0008006" key="3">
    <source>
        <dbReference type="Google" id="ProtNLM"/>
    </source>
</evidence>
<evidence type="ECO:0000313" key="2">
    <source>
        <dbReference type="Proteomes" id="UP001057291"/>
    </source>
</evidence>